<keyword evidence="4" id="KW-1185">Reference proteome</keyword>
<feature type="compositionally biased region" description="Pro residues" evidence="1">
    <location>
        <begin position="63"/>
        <end position="118"/>
    </location>
</feature>
<dbReference type="EMBL" id="LWQU01000200">
    <property type="protein sequence ID" value="OAN44269.1"/>
    <property type="molecule type" value="Genomic_DNA"/>
</dbReference>
<proteinExistence type="predicted"/>
<dbReference type="Proteomes" id="UP000078543">
    <property type="component" value="Unassembled WGS sequence"/>
</dbReference>
<keyword evidence="2" id="KW-0812">Transmembrane</keyword>
<name>A0A178M687_9PROT</name>
<comment type="caution">
    <text evidence="3">The sequence shown here is derived from an EMBL/GenBank/DDBJ whole genome shotgun (WGS) entry which is preliminary data.</text>
</comment>
<reference evidence="3 4" key="1">
    <citation type="submission" date="2016-04" db="EMBL/GenBank/DDBJ databases">
        <title>Draft genome sequence of freshwater magnetotactic bacteria Magnetospirillum marisnigri SP-1 and Magnetospirillum moscoviense BB-1.</title>
        <authorList>
            <person name="Koziaeva V."/>
            <person name="Dziuba M.V."/>
            <person name="Ivanov T.M."/>
            <person name="Kuznetsov B."/>
            <person name="Grouzdev D.S."/>
        </authorList>
    </citation>
    <scope>NUCLEOTIDE SEQUENCE [LARGE SCALE GENOMIC DNA]</scope>
    <source>
        <strain evidence="3 4">BB-1</strain>
    </source>
</reference>
<evidence type="ECO:0000313" key="3">
    <source>
        <dbReference type="EMBL" id="OAN44269.1"/>
    </source>
</evidence>
<dbReference type="RefSeq" id="WP_068504659.1">
    <property type="nucleotide sequence ID" value="NZ_LWQU01000200.1"/>
</dbReference>
<dbReference type="STRING" id="1437059.A6A05_17665"/>
<accession>A0A178M687</accession>
<protein>
    <submittedName>
        <fullName evidence="3">Uncharacterized protein</fullName>
    </submittedName>
</protein>
<evidence type="ECO:0000256" key="2">
    <source>
        <dbReference type="SAM" id="Phobius"/>
    </source>
</evidence>
<feature type="transmembrane region" description="Helical" evidence="2">
    <location>
        <begin position="154"/>
        <end position="176"/>
    </location>
</feature>
<evidence type="ECO:0000313" key="4">
    <source>
        <dbReference type="Proteomes" id="UP000078543"/>
    </source>
</evidence>
<feature type="region of interest" description="Disordered" evidence="1">
    <location>
        <begin position="61"/>
        <end position="147"/>
    </location>
</feature>
<evidence type="ECO:0000256" key="1">
    <source>
        <dbReference type="SAM" id="MobiDB-lite"/>
    </source>
</evidence>
<gene>
    <name evidence="3" type="ORF">A6A05_17665</name>
</gene>
<dbReference type="AlphaFoldDB" id="A0A178M687"/>
<organism evidence="3 4">
    <name type="scientific">Magnetospirillum moscoviense</name>
    <dbReference type="NCBI Taxonomy" id="1437059"/>
    <lineage>
        <taxon>Bacteria</taxon>
        <taxon>Pseudomonadati</taxon>
        <taxon>Pseudomonadota</taxon>
        <taxon>Alphaproteobacteria</taxon>
        <taxon>Rhodospirillales</taxon>
        <taxon>Rhodospirillaceae</taxon>
        <taxon>Magnetospirillum</taxon>
    </lineage>
</organism>
<keyword evidence="2" id="KW-0472">Membrane</keyword>
<keyword evidence="2" id="KW-1133">Transmembrane helix</keyword>
<sequence>MLRIEEIVGAMDDDFRDALEALTDERLAELAGNKRALDQYRPVGVSHTEAMAMIAYIQEIRANPPPEPVPEPTQEPTPEPTPTPTTAPTPEPLPEPTPPPQKPEPVPTATPAPSPVPSSCPGLTRASVEPRVKPEGDDIIPAAEPEADATKQSLLPLGAAALAAGLAAALAAIFALR</sequence>